<evidence type="ECO:0000313" key="3">
    <source>
        <dbReference type="Proteomes" id="UP001194468"/>
    </source>
</evidence>
<proteinExistence type="predicted"/>
<name>A0AAD4G811_BOLED</name>
<reference evidence="2" key="1">
    <citation type="submission" date="2019-10" db="EMBL/GenBank/DDBJ databases">
        <authorList>
            <consortium name="DOE Joint Genome Institute"/>
            <person name="Kuo A."/>
            <person name="Miyauchi S."/>
            <person name="Kiss E."/>
            <person name="Drula E."/>
            <person name="Kohler A."/>
            <person name="Sanchez-Garcia M."/>
            <person name="Andreopoulos B."/>
            <person name="Barry K.W."/>
            <person name="Bonito G."/>
            <person name="Buee M."/>
            <person name="Carver A."/>
            <person name="Chen C."/>
            <person name="Cichocki N."/>
            <person name="Clum A."/>
            <person name="Culley D."/>
            <person name="Crous P.W."/>
            <person name="Fauchery L."/>
            <person name="Girlanda M."/>
            <person name="Hayes R."/>
            <person name="Keri Z."/>
            <person name="LaButti K."/>
            <person name="Lipzen A."/>
            <person name="Lombard V."/>
            <person name="Magnuson J."/>
            <person name="Maillard F."/>
            <person name="Morin E."/>
            <person name="Murat C."/>
            <person name="Nolan M."/>
            <person name="Ohm R."/>
            <person name="Pangilinan J."/>
            <person name="Pereira M."/>
            <person name="Perotto S."/>
            <person name="Peter M."/>
            <person name="Riley R."/>
            <person name="Sitrit Y."/>
            <person name="Stielow B."/>
            <person name="Szollosi G."/>
            <person name="Zifcakova L."/>
            <person name="Stursova M."/>
            <person name="Spatafora J.W."/>
            <person name="Tedersoo L."/>
            <person name="Vaario L.-M."/>
            <person name="Yamada A."/>
            <person name="Yan M."/>
            <person name="Wang P."/>
            <person name="Xu J."/>
            <person name="Bruns T."/>
            <person name="Baldrian P."/>
            <person name="Vilgalys R."/>
            <person name="Henrissat B."/>
            <person name="Grigoriev I.V."/>
            <person name="Hibbett D."/>
            <person name="Nagy L.G."/>
            <person name="Martin F.M."/>
        </authorList>
    </citation>
    <scope>NUCLEOTIDE SEQUENCE</scope>
    <source>
        <strain evidence="2">BED1</strain>
    </source>
</reference>
<keyword evidence="3" id="KW-1185">Reference proteome</keyword>
<dbReference type="AlphaFoldDB" id="A0AAD4G811"/>
<sequence length="64" mass="7248">MRNKFVLGSGSRSIIVNASTCDYTISKPFLETKLRHSHVKKEKGCSVRAFFQSIHSCPVVLYLM</sequence>
<organism evidence="2 3">
    <name type="scientific">Boletus edulis BED1</name>
    <dbReference type="NCBI Taxonomy" id="1328754"/>
    <lineage>
        <taxon>Eukaryota</taxon>
        <taxon>Fungi</taxon>
        <taxon>Dikarya</taxon>
        <taxon>Basidiomycota</taxon>
        <taxon>Agaricomycotina</taxon>
        <taxon>Agaricomycetes</taxon>
        <taxon>Agaricomycetidae</taxon>
        <taxon>Boletales</taxon>
        <taxon>Boletineae</taxon>
        <taxon>Boletaceae</taxon>
        <taxon>Boletoideae</taxon>
        <taxon>Boletus</taxon>
    </lineage>
</organism>
<reference evidence="2" key="2">
    <citation type="journal article" date="2020" name="Nat. Commun.">
        <title>Large-scale genome sequencing of mycorrhizal fungi provides insights into the early evolution of symbiotic traits.</title>
        <authorList>
            <person name="Miyauchi S."/>
            <person name="Kiss E."/>
            <person name="Kuo A."/>
            <person name="Drula E."/>
            <person name="Kohler A."/>
            <person name="Sanchez-Garcia M."/>
            <person name="Morin E."/>
            <person name="Andreopoulos B."/>
            <person name="Barry K.W."/>
            <person name="Bonito G."/>
            <person name="Buee M."/>
            <person name="Carver A."/>
            <person name="Chen C."/>
            <person name="Cichocki N."/>
            <person name="Clum A."/>
            <person name="Culley D."/>
            <person name="Crous P.W."/>
            <person name="Fauchery L."/>
            <person name="Girlanda M."/>
            <person name="Hayes R.D."/>
            <person name="Keri Z."/>
            <person name="LaButti K."/>
            <person name="Lipzen A."/>
            <person name="Lombard V."/>
            <person name="Magnuson J."/>
            <person name="Maillard F."/>
            <person name="Murat C."/>
            <person name="Nolan M."/>
            <person name="Ohm R.A."/>
            <person name="Pangilinan J."/>
            <person name="Pereira M.F."/>
            <person name="Perotto S."/>
            <person name="Peter M."/>
            <person name="Pfister S."/>
            <person name="Riley R."/>
            <person name="Sitrit Y."/>
            <person name="Stielow J.B."/>
            <person name="Szollosi G."/>
            <person name="Zifcakova L."/>
            <person name="Stursova M."/>
            <person name="Spatafora J.W."/>
            <person name="Tedersoo L."/>
            <person name="Vaario L.M."/>
            <person name="Yamada A."/>
            <person name="Yan M."/>
            <person name="Wang P."/>
            <person name="Xu J."/>
            <person name="Bruns T."/>
            <person name="Baldrian P."/>
            <person name="Vilgalys R."/>
            <person name="Dunand C."/>
            <person name="Henrissat B."/>
            <person name="Grigoriev I.V."/>
            <person name="Hibbett D."/>
            <person name="Nagy L.G."/>
            <person name="Martin F.M."/>
        </authorList>
    </citation>
    <scope>NUCLEOTIDE SEQUENCE</scope>
    <source>
        <strain evidence="2">BED1</strain>
    </source>
</reference>
<evidence type="ECO:0000313" key="2">
    <source>
        <dbReference type="EMBL" id="KAF8428954.1"/>
    </source>
</evidence>
<dbReference type="Proteomes" id="UP001194468">
    <property type="component" value="Unassembled WGS sequence"/>
</dbReference>
<protein>
    <submittedName>
        <fullName evidence="2">Uncharacterized protein</fullName>
    </submittedName>
</protein>
<accession>A0AAD4G811</accession>
<gene>
    <name evidence="2" type="ORF">L210DRAFT_3563836</name>
    <name evidence="1" type="ORF">L210DRAFT_3577612</name>
</gene>
<dbReference type="EMBL" id="WHUW01000182">
    <property type="protein sequence ID" value="KAF8419125.1"/>
    <property type="molecule type" value="Genomic_DNA"/>
</dbReference>
<comment type="caution">
    <text evidence="2">The sequence shown here is derived from an EMBL/GenBank/DDBJ whole genome shotgun (WGS) entry which is preliminary data.</text>
</comment>
<dbReference type="EMBL" id="WHUW01000070">
    <property type="protein sequence ID" value="KAF8428954.1"/>
    <property type="molecule type" value="Genomic_DNA"/>
</dbReference>
<evidence type="ECO:0000313" key="1">
    <source>
        <dbReference type="EMBL" id="KAF8419125.1"/>
    </source>
</evidence>